<dbReference type="Proteomes" id="UP000287601">
    <property type="component" value="Chromosome"/>
</dbReference>
<feature type="signal peptide" evidence="1">
    <location>
        <begin position="1"/>
        <end position="19"/>
    </location>
</feature>
<evidence type="ECO:0000256" key="1">
    <source>
        <dbReference type="SAM" id="SignalP"/>
    </source>
</evidence>
<dbReference type="KEGG" id="amij:EQM06_06970"/>
<name>A0A410PVP3_9FIRM</name>
<keyword evidence="1" id="KW-0732">Signal</keyword>
<sequence>MILLALVLVLTCMPISAMASESQGKVIDFLNEGYYITDPDGNVVPTPFGYVIDEGVVLKPGYSLNAANNIWYTGNIMIFNAAVSNAKVSKLKLSAQVVGSSGGFTSLGNFKPTPSGGDWYGYLQSDKMLGSYYCYYRLQFTNTGTTTMTIDSLTGEETMP</sequence>
<organism evidence="2 3">
    <name type="scientific">Aminipila luticellarii</name>
    <dbReference type="NCBI Taxonomy" id="2507160"/>
    <lineage>
        <taxon>Bacteria</taxon>
        <taxon>Bacillati</taxon>
        <taxon>Bacillota</taxon>
        <taxon>Clostridia</taxon>
        <taxon>Peptostreptococcales</taxon>
        <taxon>Anaerovoracaceae</taxon>
        <taxon>Aminipila</taxon>
    </lineage>
</organism>
<protein>
    <submittedName>
        <fullName evidence="2">Uncharacterized protein</fullName>
    </submittedName>
</protein>
<dbReference type="AlphaFoldDB" id="A0A410PVP3"/>
<accession>A0A410PVP3</accession>
<keyword evidence="3" id="KW-1185">Reference proteome</keyword>
<feature type="chain" id="PRO_5019346498" evidence="1">
    <location>
        <begin position="20"/>
        <end position="160"/>
    </location>
</feature>
<gene>
    <name evidence="2" type="ORF">EQM06_06970</name>
</gene>
<dbReference type="RefSeq" id="WP_128745646.1">
    <property type="nucleotide sequence ID" value="NZ_CP035281.1"/>
</dbReference>
<evidence type="ECO:0000313" key="2">
    <source>
        <dbReference type="EMBL" id="QAT42997.1"/>
    </source>
</evidence>
<evidence type="ECO:0000313" key="3">
    <source>
        <dbReference type="Proteomes" id="UP000287601"/>
    </source>
</evidence>
<reference evidence="2 3" key="1">
    <citation type="submission" date="2019-01" db="EMBL/GenBank/DDBJ databases">
        <title>Draft genomes of a novel of Aminipila strains.</title>
        <authorList>
            <person name="Ma S."/>
        </authorList>
    </citation>
    <scope>NUCLEOTIDE SEQUENCE [LARGE SCALE GENOMIC DNA]</scope>
    <source>
        <strain evidence="3">JN-39</strain>
    </source>
</reference>
<proteinExistence type="predicted"/>
<dbReference type="EMBL" id="CP035281">
    <property type="protein sequence ID" value="QAT42997.1"/>
    <property type="molecule type" value="Genomic_DNA"/>
</dbReference>